<dbReference type="EMBL" id="HG529554">
    <property type="protein sequence ID" value="CDI57204.1"/>
    <property type="molecule type" value="Genomic_DNA"/>
</dbReference>
<organism evidence="1">
    <name type="scientific">Melanopsichium pennsylvanicum 4</name>
    <dbReference type="NCBI Taxonomy" id="1398559"/>
    <lineage>
        <taxon>Eukaryota</taxon>
        <taxon>Fungi</taxon>
        <taxon>Dikarya</taxon>
        <taxon>Basidiomycota</taxon>
        <taxon>Ustilaginomycotina</taxon>
        <taxon>Ustilaginomycetes</taxon>
        <taxon>Ustilaginales</taxon>
        <taxon>Ustilaginaceae</taxon>
        <taxon>Melanopsichium</taxon>
    </lineage>
</organism>
<reference evidence="1" key="1">
    <citation type="journal article" date="2014" name="Genome Biol. Evol.">
        <title>Gene Loss Rather Than Gene Gain Is Associated with a Host Jump from Monocots to Dicots in the Smut Fungus Melanopsichium pennsylvanicum.</title>
        <authorList>
            <person name="Sharma R."/>
            <person name="Mishra B."/>
            <person name="Runge F."/>
            <person name="Thines M."/>
        </authorList>
    </citation>
    <scope>NUCLEOTIDE SEQUENCE</scope>
    <source>
        <strain evidence="1">4</strain>
    </source>
</reference>
<accession>A0A077REP7</accession>
<dbReference type="AlphaFoldDB" id="A0A077REP7"/>
<sequence>MTELVASEPHPNDHEAQFNMCYREFDMDMELDFYSSQASSSKLFLNDILRGQFTSDEGTAQPSFAH</sequence>
<evidence type="ECO:0000313" key="1">
    <source>
        <dbReference type="EMBL" id="CDI57204.1"/>
    </source>
</evidence>
<proteinExistence type="predicted"/>
<name>A0A077REP7_9BASI</name>
<protein>
    <submittedName>
        <fullName evidence="1">Uncharacterized protein</fullName>
    </submittedName>
</protein>